<gene>
    <name evidence="3" type="ORF">FNH06_10290</name>
</gene>
<dbReference type="AlphaFoldDB" id="A0A558AGF6"/>
<dbReference type="InterPro" id="IPR001075">
    <property type="entry name" value="NIF_FeS_clus_asmbl_NifU_C"/>
</dbReference>
<organism evidence="3 4">
    <name type="scientific">Amycolatopsis acidiphila</name>
    <dbReference type="NCBI Taxonomy" id="715473"/>
    <lineage>
        <taxon>Bacteria</taxon>
        <taxon>Bacillati</taxon>
        <taxon>Actinomycetota</taxon>
        <taxon>Actinomycetes</taxon>
        <taxon>Pseudonocardiales</taxon>
        <taxon>Pseudonocardiaceae</taxon>
        <taxon>Amycolatopsis</taxon>
    </lineage>
</organism>
<keyword evidence="4" id="KW-1185">Reference proteome</keyword>
<dbReference type="SUPFAM" id="SSF117916">
    <property type="entry name" value="Fe-S cluster assembly (FSCA) domain-like"/>
    <property type="match status" value="1"/>
</dbReference>
<comment type="function">
    <text evidence="1">May be involved in the formation or repair of [Fe-S] clusters present in iron-sulfur proteins.</text>
</comment>
<dbReference type="GO" id="GO:0016226">
    <property type="term" value="P:iron-sulfur cluster assembly"/>
    <property type="evidence" value="ECO:0007669"/>
    <property type="project" value="InterPro"/>
</dbReference>
<dbReference type="Pfam" id="PF01106">
    <property type="entry name" value="NifU"/>
    <property type="match status" value="1"/>
</dbReference>
<dbReference type="InterPro" id="IPR034904">
    <property type="entry name" value="FSCA_dom_sf"/>
</dbReference>
<dbReference type="GO" id="GO:0005506">
    <property type="term" value="F:iron ion binding"/>
    <property type="evidence" value="ECO:0007669"/>
    <property type="project" value="InterPro"/>
</dbReference>
<dbReference type="Proteomes" id="UP000318578">
    <property type="component" value="Unassembled WGS sequence"/>
</dbReference>
<accession>A0A558AGF6</accession>
<evidence type="ECO:0000313" key="4">
    <source>
        <dbReference type="Proteomes" id="UP000318578"/>
    </source>
</evidence>
<evidence type="ECO:0000313" key="3">
    <source>
        <dbReference type="EMBL" id="TVT23344.1"/>
    </source>
</evidence>
<sequence length="143" mass="14879">MELYGAGLSRVLELAGDAVVARLADDELVRGLLILHDLHPLSTMERVTAALERVRPYLGTHAGDVELLGIGEDGVARLRLKGTCDGCPSSAVTVQQAIEREILTAAPEIAAIDVQGMVPDAGPGGRPLLPLEAVECPVPGGGR</sequence>
<dbReference type="PANTHER" id="PTHR11178:SF51">
    <property type="entry name" value="FE_S BIOGENESIS PROTEIN NFUA"/>
    <property type="match status" value="1"/>
</dbReference>
<reference evidence="3 4" key="1">
    <citation type="submission" date="2019-07" db="EMBL/GenBank/DDBJ databases">
        <title>New species of Amycolatopsis and Streptomyces.</title>
        <authorList>
            <person name="Duangmal K."/>
            <person name="Teo W.F.A."/>
            <person name="Lipun K."/>
        </authorList>
    </citation>
    <scope>NUCLEOTIDE SEQUENCE [LARGE SCALE GENOMIC DNA]</scope>
    <source>
        <strain evidence="3 4">JCM 30562</strain>
    </source>
</reference>
<name>A0A558AGF6_9PSEU</name>
<protein>
    <submittedName>
        <fullName evidence="3">NifU family protein</fullName>
    </submittedName>
</protein>
<dbReference type="EMBL" id="VJZA01000012">
    <property type="protein sequence ID" value="TVT23344.1"/>
    <property type="molecule type" value="Genomic_DNA"/>
</dbReference>
<evidence type="ECO:0000256" key="1">
    <source>
        <dbReference type="ARBA" id="ARBA00049958"/>
    </source>
</evidence>
<proteinExistence type="predicted"/>
<evidence type="ECO:0000259" key="2">
    <source>
        <dbReference type="Pfam" id="PF01106"/>
    </source>
</evidence>
<dbReference type="GO" id="GO:0051536">
    <property type="term" value="F:iron-sulfur cluster binding"/>
    <property type="evidence" value="ECO:0007669"/>
    <property type="project" value="InterPro"/>
</dbReference>
<dbReference type="Gene3D" id="3.30.300.130">
    <property type="entry name" value="Fe-S cluster assembly (FSCA)"/>
    <property type="match status" value="1"/>
</dbReference>
<comment type="caution">
    <text evidence="3">The sequence shown here is derived from an EMBL/GenBank/DDBJ whole genome shotgun (WGS) entry which is preliminary data.</text>
</comment>
<dbReference type="PANTHER" id="PTHR11178">
    <property type="entry name" value="IRON-SULFUR CLUSTER SCAFFOLD PROTEIN NFU-RELATED"/>
    <property type="match status" value="1"/>
</dbReference>
<dbReference type="OrthoDB" id="9798220at2"/>
<feature type="domain" description="NIF system FeS cluster assembly NifU C-terminal" evidence="2">
    <location>
        <begin position="47"/>
        <end position="111"/>
    </location>
</feature>